<organism evidence="2">
    <name type="scientific">Schizaphis graminum</name>
    <name type="common">Green bug aphid</name>
    <dbReference type="NCBI Taxonomy" id="13262"/>
    <lineage>
        <taxon>Eukaryota</taxon>
        <taxon>Metazoa</taxon>
        <taxon>Ecdysozoa</taxon>
        <taxon>Arthropoda</taxon>
        <taxon>Hexapoda</taxon>
        <taxon>Insecta</taxon>
        <taxon>Pterygota</taxon>
        <taxon>Neoptera</taxon>
        <taxon>Paraneoptera</taxon>
        <taxon>Hemiptera</taxon>
        <taxon>Sternorrhyncha</taxon>
        <taxon>Aphidomorpha</taxon>
        <taxon>Aphidoidea</taxon>
        <taxon>Aphididae</taxon>
        <taxon>Aphidini</taxon>
        <taxon>Schizaphis</taxon>
    </lineage>
</organism>
<evidence type="ECO:0000313" key="2">
    <source>
        <dbReference type="EMBL" id="MBY25912.1"/>
    </source>
</evidence>
<feature type="region of interest" description="Disordered" evidence="1">
    <location>
        <begin position="29"/>
        <end position="51"/>
    </location>
</feature>
<accession>A0A2S2P948</accession>
<protein>
    <submittedName>
        <fullName evidence="2">Uncharacterized protein</fullName>
    </submittedName>
</protein>
<dbReference type="AlphaFoldDB" id="A0A2S2P948"/>
<evidence type="ECO:0000256" key="1">
    <source>
        <dbReference type="SAM" id="MobiDB-lite"/>
    </source>
</evidence>
<dbReference type="EMBL" id="GGMR01013293">
    <property type="protein sequence ID" value="MBY25912.1"/>
    <property type="molecule type" value="Transcribed_RNA"/>
</dbReference>
<proteinExistence type="predicted"/>
<gene>
    <name evidence="2" type="ORF">g.174157</name>
</gene>
<feature type="compositionally biased region" description="Basic and acidic residues" evidence="1">
    <location>
        <begin position="41"/>
        <end position="50"/>
    </location>
</feature>
<name>A0A2S2P948_SCHGA</name>
<sequence length="109" mass="12176">MLKKVAIKGSNKRNHEVLFTGRAARDGHLSGSTVVKRQKSMARDDRRDESGDNIFCPSALKVGMAARPIIHADHATCKAFGDEVNRREIIRVRTCMLIKTKHVFNGFGQ</sequence>
<reference evidence="2" key="1">
    <citation type="submission" date="2018-04" db="EMBL/GenBank/DDBJ databases">
        <title>Transcriptome of Schizaphis graminum biotype I.</title>
        <authorList>
            <person name="Scully E.D."/>
            <person name="Geib S.M."/>
            <person name="Palmer N.A."/>
            <person name="Koch K."/>
            <person name="Bradshaw J."/>
            <person name="Heng-Moss T."/>
            <person name="Sarath G."/>
        </authorList>
    </citation>
    <scope>NUCLEOTIDE SEQUENCE</scope>
</reference>